<dbReference type="EMBL" id="HBUF01627038">
    <property type="protein sequence ID" value="CAG6782370.1"/>
    <property type="molecule type" value="Transcribed_RNA"/>
</dbReference>
<dbReference type="EMBL" id="HBUF01627036">
    <property type="protein sequence ID" value="CAG6782368.1"/>
    <property type="molecule type" value="Transcribed_RNA"/>
</dbReference>
<dbReference type="EMBL" id="HBUF01627037">
    <property type="protein sequence ID" value="CAG6782369.1"/>
    <property type="molecule type" value="Transcribed_RNA"/>
</dbReference>
<name>A0A8D9F9A0_9HEMI</name>
<protein>
    <submittedName>
        <fullName evidence="1">Uncharacterized protein</fullName>
    </submittedName>
</protein>
<dbReference type="EMBL" id="HBUF01627035">
    <property type="protein sequence ID" value="CAG6782367.1"/>
    <property type="molecule type" value="Transcribed_RNA"/>
</dbReference>
<proteinExistence type="predicted"/>
<sequence length="114" mass="12843">MTKHQPSCKGGNGAHHHCCSNRHTTGGGAVNHRPLHHCSNTHTPLDHRRQWRICECQLKTHLTRMYNNMSVNRPGPGSDAGTLFGRRSCPPVMNFMICSLLPTSKTIKQYCCRH</sequence>
<evidence type="ECO:0000313" key="1">
    <source>
        <dbReference type="EMBL" id="CAG6782368.1"/>
    </source>
</evidence>
<reference evidence="1" key="1">
    <citation type="submission" date="2021-05" db="EMBL/GenBank/DDBJ databases">
        <authorList>
            <person name="Alioto T."/>
            <person name="Alioto T."/>
            <person name="Gomez Garrido J."/>
        </authorList>
    </citation>
    <scope>NUCLEOTIDE SEQUENCE</scope>
</reference>
<organism evidence="1">
    <name type="scientific">Cacopsylla melanoneura</name>
    <dbReference type="NCBI Taxonomy" id="428564"/>
    <lineage>
        <taxon>Eukaryota</taxon>
        <taxon>Metazoa</taxon>
        <taxon>Ecdysozoa</taxon>
        <taxon>Arthropoda</taxon>
        <taxon>Hexapoda</taxon>
        <taxon>Insecta</taxon>
        <taxon>Pterygota</taxon>
        <taxon>Neoptera</taxon>
        <taxon>Paraneoptera</taxon>
        <taxon>Hemiptera</taxon>
        <taxon>Sternorrhyncha</taxon>
        <taxon>Psylloidea</taxon>
        <taxon>Psyllidae</taxon>
        <taxon>Psyllinae</taxon>
        <taxon>Cacopsylla</taxon>
    </lineage>
</organism>
<dbReference type="AlphaFoldDB" id="A0A8D9F9A0"/>
<accession>A0A8D9F9A0</accession>